<gene>
    <name evidence="3" type="ORF">RBB81_20475</name>
</gene>
<feature type="domain" description="HD" evidence="1">
    <location>
        <begin position="301"/>
        <end position="423"/>
    </location>
</feature>
<dbReference type="SMART" id="SM00471">
    <property type="entry name" value="HDc"/>
    <property type="match status" value="1"/>
</dbReference>
<dbReference type="Gene3D" id="1.10.3210.10">
    <property type="entry name" value="Hypothetical protein af1432"/>
    <property type="match status" value="3"/>
</dbReference>
<dbReference type="InterPro" id="IPR006674">
    <property type="entry name" value="HD_domain"/>
</dbReference>
<dbReference type="PANTHER" id="PTHR43155">
    <property type="entry name" value="CYCLIC DI-GMP PHOSPHODIESTERASE PA4108-RELATED"/>
    <property type="match status" value="1"/>
</dbReference>
<sequence>MAQTSAAFRRNTQGFDGSISLSEIISALSYALDLTEGAVHGHALRSCLLGMRIAEEVNLPSDQTSSLYFALLLKDIGGSRSASRVSQIIGGVDRAASAALNLEDWSKPHKPSLSTLKLLWSQVLPDAGRVVRAARSLKNGVTRHHNTFDRIGIRYDRGASILNELGMGPIAAEAVRSVDERWDGSGYPDSLKGEQIPLLARICAIAQHLDLTSAIAGMQSAIDTLEERSGTWFDPQLVRIARSLHRRRELWNNCSPADAEQDTRQAVLDLDSGKRHQLESSQIDRICEAFADVVDAKSHFTFRHSQGVADAAFGIAQAMGLAPDRAQLVRRAALLHDIGKLGVANAILDKKSQLSPEEWKAVYEHPRITRRILERIAPFHEMAVIAGEHHEKLDGSGYPDHLKGSDLSVESRIVAVADVYAALSEDRPYRAGIELDETLSIMSKLIPVQLDAECFEALVSVVSSKRDDATLPLPQVVGSPLGYSFKNRGFKSAAFESAL</sequence>
<dbReference type="PROSITE" id="PS51831">
    <property type="entry name" value="HD"/>
    <property type="match status" value="1"/>
</dbReference>
<reference evidence="3" key="2">
    <citation type="journal article" date="2024" name="Environ. Microbiol.">
        <title>Genome analysis and description of Tunturibacter gen. nov. expands the diversity of Terriglobia in tundra soils.</title>
        <authorList>
            <person name="Messyasz A."/>
            <person name="Mannisto M.K."/>
            <person name="Kerkhof L.J."/>
            <person name="Haggblom M.M."/>
        </authorList>
    </citation>
    <scope>NUCLEOTIDE SEQUENCE</scope>
    <source>
        <strain evidence="3">M8UP39</strain>
    </source>
</reference>
<dbReference type="InterPro" id="IPR003607">
    <property type="entry name" value="HD/PDEase_dom"/>
</dbReference>
<dbReference type="PROSITE" id="PS51832">
    <property type="entry name" value="HD_GYP"/>
    <property type="match status" value="2"/>
</dbReference>
<dbReference type="KEGG" id="tgi:RBB81_20475"/>
<dbReference type="InterPro" id="IPR037522">
    <property type="entry name" value="HD_GYP_dom"/>
</dbReference>
<dbReference type="RefSeq" id="WP_353071930.1">
    <property type="nucleotide sequence ID" value="NZ_CP132938.1"/>
</dbReference>
<protein>
    <submittedName>
        <fullName evidence="3">HD domain-containing phosphohydrolase</fullName>
    </submittedName>
</protein>
<organism evidence="3">
    <name type="scientific">Tunturiibacter gelidiferens</name>
    <dbReference type="NCBI Taxonomy" id="3069689"/>
    <lineage>
        <taxon>Bacteria</taxon>
        <taxon>Pseudomonadati</taxon>
        <taxon>Acidobacteriota</taxon>
        <taxon>Terriglobia</taxon>
        <taxon>Terriglobales</taxon>
        <taxon>Acidobacteriaceae</taxon>
        <taxon>Tunturiibacter</taxon>
    </lineage>
</organism>
<dbReference type="PANTHER" id="PTHR43155:SF1">
    <property type="entry name" value="3'3'-CGAMP-SPECIFIC PHOSPHODIESTERASE 1"/>
    <property type="match status" value="1"/>
</dbReference>
<dbReference type="EMBL" id="CP132938">
    <property type="protein sequence ID" value="XCB21932.1"/>
    <property type="molecule type" value="Genomic_DNA"/>
</dbReference>
<reference evidence="3" key="1">
    <citation type="submission" date="2023-08" db="EMBL/GenBank/DDBJ databases">
        <authorList>
            <person name="Messyasz A."/>
            <person name="Mannisto M.K."/>
            <person name="Kerkhof L.J."/>
            <person name="Haggblom M."/>
        </authorList>
    </citation>
    <scope>NUCLEOTIDE SEQUENCE</scope>
    <source>
        <strain evidence="3">M8UP39</strain>
    </source>
</reference>
<accession>A0AAU7YZJ3</accession>
<name>A0AAU7YZJ3_9BACT</name>
<proteinExistence type="predicted"/>
<dbReference type="SUPFAM" id="SSF109604">
    <property type="entry name" value="HD-domain/PDEase-like"/>
    <property type="match status" value="2"/>
</dbReference>
<feature type="domain" description="HD-GYP" evidence="2">
    <location>
        <begin position="17"/>
        <end position="257"/>
    </location>
</feature>
<feature type="domain" description="HD-GYP" evidence="2">
    <location>
        <begin position="279"/>
        <end position="474"/>
    </location>
</feature>
<evidence type="ECO:0000259" key="2">
    <source>
        <dbReference type="PROSITE" id="PS51832"/>
    </source>
</evidence>
<dbReference type="Pfam" id="PF13487">
    <property type="entry name" value="HD_5"/>
    <property type="match status" value="2"/>
</dbReference>
<evidence type="ECO:0000259" key="1">
    <source>
        <dbReference type="PROSITE" id="PS51831"/>
    </source>
</evidence>
<evidence type="ECO:0000313" key="3">
    <source>
        <dbReference type="EMBL" id="XCB21932.1"/>
    </source>
</evidence>
<dbReference type="CDD" id="cd00077">
    <property type="entry name" value="HDc"/>
    <property type="match status" value="2"/>
</dbReference>
<dbReference type="AlphaFoldDB" id="A0AAU7YZJ3"/>